<accession>A0A8J6HZI1</accession>
<comment type="caution">
    <text evidence="6">The sequence shown here is derived from an EMBL/GenBank/DDBJ whole genome shotgun (WGS) entry which is preliminary data.</text>
</comment>
<name>A0A8J6HZI1_9FIRM</name>
<dbReference type="RefSeq" id="WP_181338937.1">
    <property type="nucleotide sequence ID" value="NZ_JAAKDE010000004.1"/>
</dbReference>
<dbReference type="Gene3D" id="3.40.50.2300">
    <property type="match status" value="2"/>
</dbReference>
<dbReference type="PROSITE" id="PS50943">
    <property type="entry name" value="HTH_CROC1"/>
    <property type="match status" value="1"/>
</dbReference>
<dbReference type="Pfam" id="PF13377">
    <property type="entry name" value="Peripla_BP_3"/>
    <property type="match status" value="1"/>
</dbReference>
<evidence type="ECO:0000256" key="2">
    <source>
        <dbReference type="ARBA" id="ARBA00023125"/>
    </source>
</evidence>
<dbReference type="SMART" id="SM00354">
    <property type="entry name" value="HTH_LACI"/>
    <property type="match status" value="1"/>
</dbReference>
<gene>
    <name evidence="6" type="ORF">G5B42_02895</name>
</gene>
<evidence type="ECO:0000259" key="5">
    <source>
        <dbReference type="PROSITE" id="PS50943"/>
    </source>
</evidence>
<evidence type="ECO:0000256" key="1">
    <source>
        <dbReference type="ARBA" id="ARBA00023015"/>
    </source>
</evidence>
<keyword evidence="1" id="KW-0805">Transcription regulation</keyword>
<dbReference type="SUPFAM" id="SSF47413">
    <property type="entry name" value="lambda repressor-like DNA-binding domains"/>
    <property type="match status" value="1"/>
</dbReference>
<dbReference type="Proteomes" id="UP000657177">
    <property type="component" value="Unassembled WGS sequence"/>
</dbReference>
<evidence type="ECO:0000313" key="6">
    <source>
        <dbReference type="EMBL" id="MBA2132493.1"/>
    </source>
</evidence>
<keyword evidence="3" id="KW-0804">Transcription</keyword>
<dbReference type="Pfam" id="PF00356">
    <property type="entry name" value="LacI"/>
    <property type="match status" value="1"/>
</dbReference>
<sequence>MKYTIRDVAKKAGVSIATVSRVLNNKDRVKEETRQKVLSVIEELNYVTNFSAKALRKNQTDVIGAIVPEIANSFYGEIIQGIENKANEYDLRLIVCDGGGKLEKELDFVRFLYDKSISGMIFILTSLSDDELVKIKKSGKPIILFGRNMQAYNIPSITVDNKRGAYKAVMHLVSHGYKKIAYISGDEAPHLPDRKERLDGYRAALQECGYEIKPEYIAGGPTQTISTVFTHLMELPEPPDAIFCAYDELALGVLKTAQQMGVKIPDDVALVGFDDLRICQYTSPPLTTVKQPTYMIGNLCCEKLIYTLDQNNEVPSVNLVIPPQLIVRESCGC</sequence>
<dbReference type="Gene3D" id="1.10.260.40">
    <property type="entry name" value="lambda repressor-like DNA-binding domains"/>
    <property type="match status" value="1"/>
</dbReference>
<dbReference type="InterPro" id="IPR028082">
    <property type="entry name" value="Peripla_BP_I"/>
</dbReference>
<dbReference type="PROSITE" id="PS00356">
    <property type="entry name" value="HTH_LACI_1"/>
    <property type="match status" value="1"/>
</dbReference>
<dbReference type="InterPro" id="IPR010982">
    <property type="entry name" value="Lambda_DNA-bd_dom_sf"/>
</dbReference>
<feature type="domain" description="HTH cro/C1-type" evidence="5">
    <location>
        <begin position="2"/>
        <end position="47"/>
    </location>
</feature>
<reference evidence="6" key="1">
    <citation type="submission" date="2020-06" db="EMBL/GenBank/DDBJ databases">
        <title>Novel chitinolytic bacterium.</title>
        <authorList>
            <person name="Ungkulpasvich U."/>
            <person name="Kosugi A."/>
            <person name="Uke A."/>
        </authorList>
    </citation>
    <scope>NUCLEOTIDE SEQUENCE</scope>
    <source>
        <strain evidence="6">UUS1-1</strain>
    </source>
</reference>
<protein>
    <submittedName>
        <fullName evidence="6">LacI family DNA-binding transcriptional regulator</fullName>
    </submittedName>
</protein>
<dbReference type="PROSITE" id="PS50932">
    <property type="entry name" value="HTH_LACI_2"/>
    <property type="match status" value="1"/>
</dbReference>
<dbReference type="CDD" id="cd06267">
    <property type="entry name" value="PBP1_LacI_sugar_binding-like"/>
    <property type="match status" value="1"/>
</dbReference>
<dbReference type="InterPro" id="IPR001387">
    <property type="entry name" value="Cro/C1-type_HTH"/>
</dbReference>
<organism evidence="6 7">
    <name type="scientific">Capillibacterium thermochitinicola</name>
    <dbReference type="NCBI Taxonomy" id="2699427"/>
    <lineage>
        <taxon>Bacteria</taxon>
        <taxon>Bacillati</taxon>
        <taxon>Bacillota</taxon>
        <taxon>Capillibacterium</taxon>
    </lineage>
</organism>
<keyword evidence="7" id="KW-1185">Reference proteome</keyword>
<proteinExistence type="predicted"/>
<dbReference type="CDD" id="cd01392">
    <property type="entry name" value="HTH_LacI"/>
    <property type="match status" value="1"/>
</dbReference>
<dbReference type="InterPro" id="IPR046335">
    <property type="entry name" value="LacI/GalR-like_sensor"/>
</dbReference>
<evidence type="ECO:0000256" key="3">
    <source>
        <dbReference type="ARBA" id="ARBA00023163"/>
    </source>
</evidence>
<keyword evidence="2 6" id="KW-0238">DNA-binding</keyword>
<feature type="domain" description="HTH lacI-type" evidence="4">
    <location>
        <begin position="3"/>
        <end position="57"/>
    </location>
</feature>
<dbReference type="PANTHER" id="PTHR30146:SF109">
    <property type="entry name" value="HTH-TYPE TRANSCRIPTIONAL REGULATOR GALS"/>
    <property type="match status" value="1"/>
</dbReference>
<dbReference type="PRINTS" id="PR00036">
    <property type="entry name" value="HTHLACI"/>
</dbReference>
<dbReference type="InterPro" id="IPR000843">
    <property type="entry name" value="HTH_LacI"/>
</dbReference>
<dbReference type="SUPFAM" id="SSF53822">
    <property type="entry name" value="Periplasmic binding protein-like I"/>
    <property type="match status" value="1"/>
</dbReference>
<dbReference type="GO" id="GO:0000976">
    <property type="term" value="F:transcription cis-regulatory region binding"/>
    <property type="evidence" value="ECO:0007669"/>
    <property type="project" value="TreeGrafter"/>
</dbReference>
<evidence type="ECO:0000259" key="4">
    <source>
        <dbReference type="PROSITE" id="PS50932"/>
    </source>
</evidence>
<dbReference type="EMBL" id="JAAKDE010000004">
    <property type="protein sequence ID" value="MBA2132493.1"/>
    <property type="molecule type" value="Genomic_DNA"/>
</dbReference>
<evidence type="ECO:0000313" key="7">
    <source>
        <dbReference type="Proteomes" id="UP000657177"/>
    </source>
</evidence>
<dbReference type="GO" id="GO:0003700">
    <property type="term" value="F:DNA-binding transcription factor activity"/>
    <property type="evidence" value="ECO:0007669"/>
    <property type="project" value="TreeGrafter"/>
</dbReference>
<dbReference type="PANTHER" id="PTHR30146">
    <property type="entry name" value="LACI-RELATED TRANSCRIPTIONAL REPRESSOR"/>
    <property type="match status" value="1"/>
</dbReference>
<dbReference type="AlphaFoldDB" id="A0A8J6HZI1"/>